<dbReference type="OrthoDB" id="659at2759"/>
<feature type="domain" description="DinB-like" evidence="6">
    <location>
        <begin position="90"/>
        <end position="213"/>
    </location>
</feature>
<dbReference type="InterPro" id="IPR005532">
    <property type="entry name" value="SUMF_dom"/>
</dbReference>
<feature type="compositionally biased region" description="Gly residues" evidence="4">
    <location>
        <begin position="341"/>
        <end position="350"/>
    </location>
</feature>
<sequence>MGERVQPHERIQVEQSLKYSAAESEKLWKLSGMTEIAQWRHRKEYALHMLAKPKMAFSLIPSVYARTALPSLEDWEGLWAAWDVVTRDMLPPEEFLGKPIKLRNACIFYLGHIPTFLDIQLSKTTNTPPTDPAQYYTIFERGIDPDVDNPELCHAHSEVPDEWPPVDEIRAYQGRVRARLQGLYADGIAAIPRHVGRAIWVGFEHEAMHLETLLYMMLQSDRTRPPPSVPVPDFEKLAVKARAERVPNEWFDVPEQQIVIGLDDPEDGTDVDVNYGWDNEKPVRQAKVNAFQAQGRPISNEEYAQYMYSSHIAKVPASWAQDPNASAEEKAANGTETNGHTNGGTNGAAGGANVALPESFLNGKAVRTVYGLVPLKHALDWPVFAVYTYAEALKKKQAENQLGKTVPAVNSHLCNNGIEISPPATPPGVSSAAEAEASVQESPFVELDGTNIGFRHWHPTPVTSRGNQLAGQAGMGGVWEWTSSALRPWEGFEPMPLYPGYTADFFDEKHNIVLGGSWATHPRIAGRRSFVNWYQRNYPYAWVGARLVRDVE</sequence>
<keyword evidence="1" id="KW-0560">Oxidoreductase</keyword>
<feature type="domain" description="Sulfatase-modifying factor enzyme-like" evidence="5">
    <location>
        <begin position="451"/>
        <end position="549"/>
    </location>
</feature>
<feature type="region of interest" description="Disordered" evidence="4">
    <location>
        <begin position="320"/>
        <end position="350"/>
    </location>
</feature>
<dbReference type="EMBL" id="CH408032">
    <property type="protein sequence ID" value="EAQ88292.1"/>
    <property type="molecule type" value="Genomic_DNA"/>
</dbReference>
<dbReference type="InterPro" id="IPR024775">
    <property type="entry name" value="DinB-like"/>
</dbReference>
<dbReference type="VEuPathDB" id="FungiDB:CHGG_04911"/>
<dbReference type="Proteomes" id="UP000001056">
    <property type="component" value="Unassembled WGS sequence"/>
</dbReference>
<organism evidence="7 8">
    <name type="scientific">Chaetomium globosum (strain ATCC 6205 / CBS 148.51 / DSM 1962 / NBRC 6347 / NRRL 1970)</name>
    <name type="common">Soil fungus</name>
    <dbReference type="NCBI Taxonomy" id="306901"/>
    <lineage>
        <taxon>Eukaryota</taxon>
        <taxon>Fungi</taxon>
        <taxon>Dikarya</taxon>
        <taxon>Ascomycota</taxon>
        <taxon>Pezizomycotina</taxon>
        <taxon>Sordariomycetes</taxon>
        <taxon>Sordariomycetidae</taxon>
        <taxon>Sordariales</taxon>
        <taxon>Chaetomiaceae</taxon>
        <taxon>Chaetomium</taxon>
    </lineage>
</organism>
<keyword evidence="8" id="KW-1185">Reference proteome</keyword>
<dbReference type="InParanoid" id="Q2GZY5"/>
<evidence type="ECO:0000256" key="1">
    <source>
        <dbReference type="ARBA" id="ARBA00023002"/>
    </source>
</evidence>
<evidence type="ECO:0000256" key="4">
    <source>
        <dbReference type="SAM" id="MobiDB-lite"/>
    </source>
</evidence>
<dbReference type="InterPro" id="IPR016187">
    <property type="entry name" value="CTDL_fold"/>
</dbReference>
<evidence type="ECO:0000256" key="3">
    <source>
        <dbReference type="ARBA" id="ARBA00037882"/>
    </source>
</evidence>
<keyword evidence="2" id="KW-0408">Iron</keyword>
<dbReference type="AlphaFoldDB" id="Q2GZY5"/>
<proteinExistence type="predicted"/>
<dbReference type="Pfam" id="PF03781">
    <property type="entry name" value="FGE-sulfatase"/>
    <property type="match status" value="1"/>
</dbReference>
<dbReference type="STRING" id="306901.Q2GZY5"/>
<evidence type="ECO:0000313" key="7">
    <source>
        <dbReference type="EMBL" id="EAQ88292.1"/>
    </source>
</evidence>
<evidence type="ECO:0000259" key="6">
    <source>
        <dbReference type="Pfam" id="PF12867"/>
    </source>
</evidence>
<protein>
    <recommendedName>
        <fullName evidence="9">Sulfatase-modifying factor enzyme domain-containing protein</fullName>
    </recommendedName>
</protein>
<dbReference type="InterPro" id="IPR051128">
    <property type="entry name" value="EgtD_Methyltrsf_superfamily"/>
</dbReference>
<evidence type="ECO:0000256" key="2">
    <source>
        <dbReference type="ARBA" id="ARBA00023004"/>
    </source>
</evidence>
<name>Q2GZY5_CHAGB</name>
<comment type="pathway">
    <text evidence="3">Amino-acid biosynthesis; ergothioneine biosynthesis.</text>
</comment>
<dbReference type="InterPro" id="IPR042095">
    <property type="entry name" value="SUMF_sf"/>
</dbReference>
<evidence type="ECO:0000313" key="8">
    <source>
        <dbReference type="Proteomes" id="UP000001056"/>
    </source>
</evidence>
<evidence type="ECO:0000259" key="5">
    <source>
        <dbReference type="Pfam" id="PF03781"/>
    </source>
</evidence>
<dbReference type="HOGENOM" id="CLU_006921_0_0_1"/>
<reference evidence="8" key="1">
    <citation type="journal article" date="2015" name="Genome Announc.">
        <title>Draft genome sequence of the cellulolytic fungus Chaetomium globosum.</title>
        <authorList>
            <person name="Cuomo C.A."/>
            <person name="Untereiner W.A."/>
            <person name="Ma L.-J."/>
            <person name="Grabherr M."/>
            <person name="Birren B.W."/>
        </authorList>
    </citation>
    <scope>NUCLEOTIDE SEQUENCE [LARGE SCALE GENOMIC DNA]</scope>
    <source>
        <strain evidence="8">ATCC 6205 / CBS 148.51 / DSM 1962 / NBRC 6347 / NRRL 1970</strain>
    </source>
</reference>
<dbReference type="eggNOG" id="ENOG502QS9T">
    <property type="taxonomic scope" value="Eukaryota"/>
</dbReference>
<dbReference type="GeneID" id="4391557"/>
<dbReference type="Pfam" id="PF12867">
    <property type="entry name" value="DinB_2"/>
    <property type="match status" value="1"/>
</dbReference>
<dbReference type="Gene3D" id="3.90.1580.10">
    <property type="entry name" value="paralog of FGE (formylglycine-generating enzyme)"/>
    <property type="match status" value="2"/>
</dbReference>
<dbReference type="OMA" id="PHQLRHP"/>
<dbReference type="SUPFAM" id="SSF56436">
    <property type="entry name" value="C-type lectin-like"/>
    <property type="match status" value="1"/>
</dbReference>
<dbReference type="PANTHER" id="PTHR43397:SF1">
    <property type="entry name" value="ERGOTHIONEINE BIOSYNTHESIS PROTEIN 1"/>
    <property type="match status" value="1"/>
</dbReference>
<dbReference type="RefSeq" id="XP_001224125.1">
    <property type="nucleotide sequence ID" value="XM_001224124.1"/>
</dbReference>
<evidence type="ECO:0008006" key="9">
    <source>
        <dbReference type="Google" id="ProtNLM"/>
    </source>
</evidence>
<dbReference type="PANTHER" id="PTHR43397">
    <property type="entry name" value="ERGOTHIONEINE BIOSYNTHESIS PROTEIN 1"/>
    <property type="match status" value="1"/>
</dbReference>
<accession>Q2GZY5</accession>
<gene>
    <name evidence="7" type="ORF">CHGG_04911</name>
</gene>